<gene>
    <name evidence="1" type="ORF">LshimejAT787_0111840</name>
</gene>
<name>A0A9P3UKB2_LYOSH</name>
<evidence type="ECO:0000313" key="2">
    <source>
        <dbReference type="Proteomes" id="UP001063166"/>
    </source>
</evidence>
<evidence type="ECO:0000313" key="1">
    <source>
        <dbReference type="EMBL" id="GLB34300.1"/>
    </source>
</evidence>
<keyword evidence="2" id="KW-1185">Reference proteome</keyword>
<reference evidence="1" key="1">
    <citation type="submission" date="2022-07" db="EMBL/GenBank/DDBJ databases">
        <title>The genome of Lyophyllum shimeji provides insight into the initial evolution of ectomycorrhizal fungal genome.</title>
        <authorList>
            <person name="Kobayashi Y."/>
            <person name="Shibata T."/>
            <person name="Hirakawa H."/>
            <person name="Shigenobu S."/>
            <person name="Nishiyama T."/>
            <person name="Yamada A."/>
            <person name="Hasebe M."/>
            <person name="Kawaguchi M."/>
        </authorList>
    </citation>
    <scope>NUCLEOTIDE SEQUENCE</scope>
    <source>
        <strain evidence="1">AT787</strain>
    </source>
</reference>
<proteinExistence type="predicted"/>
<dbReference type="Proteomes" id="UP001063166">
    <property type="component" value="Unassembled WGS sequence"/>
</dbReference>
<organism evidence="1 2">
    <name type="scientific">Lyophyllum shimeji</name>
    <name type="common">Hon-shimeji</name>
    <name type="synonym">Tricholoma shimeji</name>
    <dbReference type="NCBI Taxonomy" id="47721"/>
    <lineage>
        <taxon>Eukaryota</taxon>
        <taxon>Fungi</taxon>
        <taxon>Dikarya</taxon>
        <taxon>Basidiomycota</taxon>
        <taxon>Agaricomycotina</taxon>
        <taxon>Agaricomycetes</taxon>
        <taxon>Agaricomycetidae</taxon>
        <taxon>Agaricales</taxon>
        <taxon>Tricholomatineae</taxon>
        <taxon>Lyophyllaceae</taxon>
        <taxon>Lyophyllum</taxon>
    </lineage>
</organism>
<comment type="caution">
    <text evidence="1">The sequence shown here is derived from an EMBL/GenBank/DDBJ whole genome shotgun (WGS) entry which is preliminary data.</text>
</comment>
<dbReference type="OrthoDB" id="3081937at2759"/>
<accession>A0A9P3UKB2</accession>
<dbReference type="AlphaFoldDB" id="A0A9P3UKB2"/>
<dbReference type="EMBL" id="BRPK01000001">
    <property type="protein sequence ID" value="GLB34300.1"/>
    <property type="molecule type" value="Genomic_DNA"/>
</dbReference>
<sequence>MPPRHTLRGWILQCEELARGPMKYQTHEIIFEMDSNMPVDENANKLRLQIHESFNRLIDWDNGDCWRISRMAIVGADGEEHPITLRLLAAHLLDLTEGPLVAKPDLLGYGTNKLRTTRWMMHCLIHQDIAKRWEAPPLINQSGKPRFELVQVQHCSIAREDEELKKKKKVQASERSL</sequence>
<protein>
    <submittedName>
        <fullName evidence="1">Uncharacterized protein</fullName>
    </submittedName>
</protein>